<evidence type="ECO:0000313" key="3">
    <source>
        <dbReference type="Proteomes" id="UP000235388"/>
    </source>
</evidence>
<organism evidence="2 3">
    <name type="scientific">Puccinia coronata f. sp. avenae</name>
    <dbReference type="NCBI Taxonomy" id="200324"/>
    <lineage>
        <taxon>Eukaryota</taxon>
        <taxon>Fungi</taxon>
        <taxon>Dikarya</taxon>
        <taxon>Basidiomycota</taxon>
        <taxon>Pucciniomycotina</taxon>
        <taxon>Pucciniomycetes</taxon>
        <taxon>Pucciniales</taxon>
        <taxon>Pucciniaceae</taxon>
        <taxon>Puccinia</taxon>
    </lineage>
</organism>
<evidence type="ECO:0000256" key="1">
    <source>
        <dbReference type="SAM" id="MobiDB-lite"/>
    </source>
</evidence>
<protein>
    <submittedName>
        <fullName evidence="2">Uncharacterized protein</fullName>
    </submittedName>
</protein>
<feature type="region of interest" description="Disordered" evidence="1">
    <location>
        <begin position="1"/>
        <end position="20"/>
    </location>
</feature>
<dbReference type="Proteomes" id="UP000235388">
    <property type="component" value="Unassembled WGS sequence"/>
</dbReference>
<gene>
    <name evidence="2" type="ORF">PCANC_07683</name>
</gene>
<sequence length="162" mass="17583">MKLINQAMHSAPPSSVTAPGISLPDYSPSGRCTATMTPHIDLSLTAYNALTNLSPSSALPLDSATAKADMTRVLSLAPTPDFICNISFVLFVPKKNKKGTTTWVPLKSKPDLLIVFTSRNHYTLANFQNASPTIAWSAYILKHRNWPKGSPKLITPNGSFEK</sequence>
<evidence type="ECO:0000313" key="2">
    <source>
        <dbReference type="EMBL" id="PLW52521.1"/>
    </source>
</evidence>
<proteinExistence type="predicted"/>
<keyword evidence="3" id="KW-1185">Reference proteome</keyword>
<name>A0A2N5VR92_9BASI</name>
<dbReference type="EMBL" id="PGCJ01000079">
    <property type="protein sequence ID" value="PLW52521.1"/>
    <property type="molecule type" value="Genomic_DNA"/>
</dbReference>
<dbReference type="AlphaFoldDB" id="A0A2N5VR92"/>
<reference evidence="2 3" key="1">
    <citation type="submission" date="2017-11" db="EMBL/GenBank/DDBJ databases">
        <title>De novo assembly and phasing of dikaryotic genomes from two isolates of Puccinia coronata f. sp. avenae, the causal agent of oat crown rust.</title>
        <authorList>
            <person name="Miller M.E."/>
            <person name="Zhang Y."/>
            <person name="Omidvar V."/>
            <person name="Sperschneider J."/>
            <person name="Schwessinger B."/>
            <person name="Raley C."/>
            <person name="Palmer J.M."/>
            <person name="Garnica D."/>
            <person name="Upadhyaya N."/>
            <person name="Rathjen J."/>
            <person name="Taylor J.M."/>
            <person name="Park R.F."/>
            <person name="Dodds P.N."/>
            <person name="Hirsch C.D."/>
            <person name="Kianian S.F."/>
            <person name="Figueroa M."/>
        </authorList>
    </citation>
    <scope>NUCLEOTIDE SEQUENCE [LARGE SCALE GENOMIC DNA]</scope>
    <source>
        <strain evidence="2">12NC29</strain>
    </source>
</reference>
<accession>A0A2N5VR92</accession>
<comment type="caution">
    <text evidence="2">The sequence shown here is derived from an EMBL/GenBank/DDBJ whole genome shotgun (WGS) entry which is preliminary data.</text>
</comment>